<dbReference type="EMBL" id="CCDP010000001">
    <property type="protein sequence ID" value="CDQ38382.1"/>
    <property type="molecule type" value="Genomic_DNA"/>
</dbReference>
<keyword evidence="3" id="KW-0808">Transferase</keyword>
<dbReference type="OrthoDB" id="9804196at2"/>
<dbReference type="PANTHER" id="PTHR12526">
    <property type="entry name" value="GLYCOSYLTRANSFERASE"/>
    <property type="match status" value="1"/>
</dbReference>
<accession>A0A024Q7X6</accession>
<dbReference type="InterPro" id="IPR001296">
    <property type="entry name" value="Glyco_trans_1"/>
</dbReference>
<dbReference type="InterPro" id="IPR028098">
    <property type="entry name" value="Glyco_trans_4-like_N"/>
</dbReference>
<proteinExistence type="predicted"/>
<dbReference type="GO" id="GO:0016757">
    <property type="term" value="F:glycosyltransferase activity"/>
    <property type="evidence" value="ECO:0007669"/>
    <property type="project" value="InterPro"/>
</dbReference>
<evidence type="ECO:0000313" key="4">
    <source>
        <dbReference type="Proteomes" id="UP000028875"/>
    </source>
</evidence>
<dbReference type="PANTHER" id="PTHR12526:SF638">
    <property type="entry name" value="SPORE COAT PROTEIN SA"/>
    <property type="match status" value="1"/>
</dbReference>
<dbReference type="SUPFAM" id="SSF53756">
    <property type="entry name" value="UDP-Glycosyltransferase/glycogen phosphorylase"/>
    <property type="match status" value="1"/>
</dbReference>
<name>A0A024Q7X6_9BACI</name>
<dbReference type="Gene3D" id="3.40.50.2000">
    <property type="entry name" value="Glycogen Phosphorylase B"/>
    <property type="match status" value="2"/>
</dbReference>
<dbReference type="CDD" id="cd03801">
    <property type="entry name" value="GT4_PimA-like"/>
    <property type="match status" value="1"/>
</dbReference>
<evidence type="ECO:0000313" key="3">
    <source>
        <dbReference type="EMBL" id="CDQ38382.1"/>
    </source>
</evidence>
<gene>
    <name evidence="3" type="primary">kanE</name>
    <name evidence="3" type="ORF">BN990_00652</name>
</gene>
<reference evidence="3 4" key="1">
    <citation type="submission" date="2014-03" db="EMBL/GenBank/DDBJ databases">
        <authorList>
            <person name="Urmite Genomes U."/>
        </authorList>
    </citation>
    <scope>NUCLEOTIDE SEQUENCE [LARGE SCALE GENOMIC DNA]</scope>
    <source>
        <strain evidence="3 4">Vm-5</strain>
    </source>
</reference>
<dbReference type="AlphaFoldDB" id="A0A024Q7X6"/>
<organism evidence="3 4">
    <name type="scientific">Virgibacillus massiliensis</name>
    <dbReference type="NCBI Taxonomy" id="1462526"/>
    <lineage>
        <taxon>Bacteria</taxon>
        <taxon>Bacillati</taxon>
        <taxon>Bacillota</taxon>
        <taxon>Bacilli</taxon>
        <taxon>Bacillales</taxon>
        <taxon>Bacillaceae</taxon>
        <taxon>Virgibacillus</taxon>
    </lineage>
</organism>
<dbReference type="eggNOG" id="COG0438">
    <property type="taxonomic scope" value="Bacteria"/>
</dbReference>
<reference evidence="4" key="2">
    <citation type="submission" date="2014-05" db="EMBL/GenBank/DDBJ databases">
        <title>Draft genome sequence of Virgibacillus massiliensis Vm-5.</title>
        <authorList>
            <person name="Khelaifia S."/>
            <person name="Croce O."/>
            <person name="Lagier J.C."/>
            <person name="Raoult D."/>
        </authorList>
    </citation>
    <scope>NUCLEOTIDE SEQUENCE [LARGE SCALE GENOMIC DNA]</scope>
    <source>
        <strain evidence="4">Vm-5</strain>
    </source>
</reference>
<dbReference type="RefSeq" id="WP_038242311.1">
    <property type="nucleotide sequence ID" value="NZ_BNER01000001.1"/>
</dbReference>
<dbReference type="Pfam" id="PF00534">
    <property type="entry name" value="Glycos_transf_1"/>
    <property type="match status" value="1"/>
</dbReference>
<dbReference type="Pfam" id="PF13439">
    <property type="entry name" value="Glyco_transf_4"/>
    <property type="match status" value="1"/>
</dbReference>
<evidence type="ECO:0000259" key="2">
    <source>
        <dbReference type="Pfam" id="PF13439"/>
    </source>
</evidence>
<comment type="caution">
    <text evidence="3">The sequence shown here is derived from an EMBL/GenBank/DDBJ whole genome shotgun (WGS) entry which is preliminary data.</text>
</comment>
<protein>
    <submittedName>
        <fullName evidence="3">Glycosyltransferase KanE</fullName>
    </submittedName>
</protein>
<sequence length="369" mass="41738">MKILHLNAGNETGGGMYHILNLMKEFNNEQFVLGVMEDGELLKRANESGIQTVHFSCNSRFSIPLIHKMKSYIQQEHIHCIHTHGPRANVYANILRKIVPFQWVVTIHSNPFLDFMGKGMYGKLLSKLNVNAMRQADKLVAISHPFKDFLIDAGIDEAKIVIALNGIDFTHHVECKYRKQDFGIAEDDFVFLMVARLEEVKGHHFALEAFSEVLKSAGNCHLMLAGEGALQQQLEKMVTELGITDHVHFLGYRNDIEHLYQLADVTLLTSLSESFPLVLLESAKVKTPVISTDVGGVSELVVDKSVGWRIKPGNTRELIAAMNDALFFYKRGMLRLMGEKLYNHASAKFTLEIFAENIYNVYRSMKKSN</sequence>
<dbReference type="STRING" id="1462526.BN990_00652"/>
<evidence type="ECO:0000259" key="1">
    <source>
        <dbReference type="Pfam" id="PF00534"/>
    </source>
</evidence>
<dbReference type="Proteomes" id="UP000028875">
    <property type="component" value="Unassembled WGS sequence"/>
</dbReference>
<feature type="domain" description="Glycosyl transferase family 1" evidence="1">
    <location>
        <begin position="179"/>
        <end position="326"/>
    </location>
</feature>
<keyword evidence="4" id="KW-1185">Reference proteome</keyword>
<feature type="domain" description="Glycosyltransferase subfamily 4-like N-terminal" evidence="2">
    <location>
        <begin position="13"/>
        <end position="169"/>
    </location>
</feature>